<dbReference type="Pfam" id="PF13435">
    <property type="entry name" value="Cytochrome_C554"/>
    <property type="match status" value="1"/>
</dbReference>
<proteinExistence type="predicted"/>
<reference evidence="3 4" key="1">
    <citation type="journal article" date="2017" name="ISME J.">
        <title>Energy and carbon metabolisms in a deep terrestrial subsurface fluid microbial community.</title>
        <authorList>
            <person name="Momper L."/>
            <person name="Jungbluth S.P."/>
            <person name="Lee M.D."/>
            <person name="Amend J.P."/>
        </authorList>
    </citation>
    <scope>NUCLEOTIDE SEQUENCE [LARGE SCALE GENOMIC DNA]</scope>
    <source>
        <strain evidence="3">SURF_17</strain>
    </source>
</reference>
<sequence>MTPRKFAPYQFLFAALAFSAVLTASAFCQENNAQEKQESERYSPILGIAPESDPFFPSRMETVTGETVPSEAFLNPERCKTCHGDIYAQWKGSMHSNSWNDPLFQALMRVASKETAGATDKFCLGCHTPVGVISGEIPPIDASSMTEVASMGVFCDFCHTISKTKGVGNLPAISEPGIVKRGPFDDFKSPFHKVQFSEVHTSAEFCGLCHNVSHPTSGLPIEQTYTEWLTGPYRDAGTPCQHCHMTPPNPPTAFTKNPGKACVMGPERDHWWTHEFVGGNAVVTELLGSKVHADHARNRLKAAAKLEIIPSDMPQRPGLFEFRVKVSNVGCGHYLPTGLTEMREMWLDVSVVDAEGNVLHHSGALDANGEIDPDAVIYHTVLGDANGNPTWKMWEAARVLNDYRIPPMGYRLERYSAYVSADAKLPLTVRAKLNYRSVAPHLVKMLLGDQAFEVPIIEMTQAELVTE</sequence>
<name>A0A419F1I5_9BACT</name>
<dbReference type="AlphaFoldDB" id="A0A419F1I5"/>
<gene>
    <name evidence="3" type="ORF">C4532_06820</name>
</gene>
<feature type="chain" id="PRO_5019131398" evidence="1">
    <location>
        <begin position="27"/>
        <end position="467"/>
    </location>
</feature>
<dbReference type="EMBL" id="QZKI01000052">
    <property type="protein sequence ID" value="RJP71983.1"/>
    <property type="molecule type" value="Genomic_DNA"/>
</dbReference>
<feature type="signal peptide" evidence="1">
    <location>
        <begin position="1"/>
        <end position="26"/>
    </location>
</feature>
<dbReference type="SUPFAM" id="SSF48695">
    <property type="entry name" value="Multiheme cytochromes"/>
    <property type="match status" value="1"/>
</dbReference>
<accession>A0A419F1I5</accession>
<organism evidence="3 4">
    <name type="scientific">Candidatus Abyssobacteria bacterium SURF_17</name>
    <dbReference type="NCBI Taxonomy" id="2093361"/>
    <lineage>
        <taxon>Bacteria</taxon>
        <taxon>Pseudomonadati</taxon>
        <taxon>Candidatus Hydrogenedentota</taxon>
        <taxon>Candidatus Abyssobacteria</taxon>
    </lineage>
</organism>
<evidence type="ECO:0000256" key="1">
    <source>
        <dbReference type="SAM" id="SignalP"/>
    </source>
</evidence>
<feature type="domain" description="Cytochrome c-552/4" evidence="2">
    <location>
        <begin position="79"/>
        <end position="160"/>
    </location>
</feature>
<comment type="caution">
    <text evidence="3">The sequence shown here is derived from an EMBL/GenBank/DDBJ whole genome shotgun (WGS) entry which is preliminary data.</text>
</comment>
<dbReference type="InterPro" id="IPR036280">
    <property type="entry name" value="Multihaem_cyt_sf"/>
</dbReference>
<dbReference type="InterPro" id="IPR023155">
    <property type="entry name" value="Cyt_c-552/4"/>
</dbReference>
<dbReference type="Proteomes" id="UP000285961">
    <property type="component" value="Unassembled WGS sequence"/>
</dbReference>
<dbReference type="Gene3D" id="1.10.1130.10">
    <property type="entry name" value="Flavocytochrome C3, Chain A"/>
    <property type="match status" value="1"/>
</dbReference>
<keyword evidence="1" id="KW-0732">Signal</keyword>
<evidence type="ECO:0000259" key="2">
    <source>
        <dbReference type="Pfam" id="PF13435"/>
    </source>
</evidence>
<evidence type="ECO:0000313" key="4">
    <source>
        <dbReference type="Proteomes" id="UP000285961"/>
    </source>
</evidence>
<evidence type="ECO:0000313" key="3">
    <source>
        <dbReference type="EMBL" id="RJP71983.1"/>
    </source>
</evidence>
<protein>
    <submittedName>
        <fullName evidence="3">Cytochrome c family protein</fullName>
    </submittedName>
</protein>